<evidence type="ECO:0000313" key="8">
    <source>
        <dbReference type="EMBL" id="SDX74499.1"/>
    </source>
</evidence>
<evidence type="ECO:0000256" key="6">
    <source>
        <dbReference type="HAMAP-Rule" id="MF_00120"/>
    </source>
</evidence>
<dbReference type="NCBIfam" id="TIGR00132">
    <property type="entry name" value="gatA"/>
    <property type="match status" value="1"/>
</dbReference>
<dbReference type="GO" id="GO:0030956">
    <property type="term" value="C:glutamyl-tRNA(Gln) amidotransferase complex"/>
    <property type="evidence" value="ECO:0007669"/>
    <property type="project" value="InterPro"/>
</dbReference>
<proteinExistence type="inferred from homology"/>
<dbReference type="RefSeq" id="WP_093754809.1">
    <property type="nucleotide sequence ID" value="NZ_FNNG01000018.1"/>
</dbReference>
<dbReference type="InterPro" id="IPR023631">
    <property type="entry name" value="Amidase_dom"/>
</dbReference>
<organism evidence="8 9">
    <name type="scientific">Tepidimicrobium xylanilyticum</name>
    <dbReference type="NCBI Taxonomy" id="1123352"/>
    <lineage>
        <taxon>Bacteria</taxon>
        <taxon>Bacillati</taxon>
        <taxon>Bacillota</taxon>
        <taxon>Tissierellia</taxon>
        <taxon>Tissierellales</taxon>
        <taxon>Tepidimicrobiaceae</taxon>
        <taxon>Tepidimicrobium</taxon>
    </lineage>
</organism>
<comment type="subunit">
    <text evidence="6">Heterotrimer of A, B and C subunits.</text>
</comment>
<evidence type="ECO:0000256" key="4">
    <source>
        <dbReference type="ARBA" id="ARBA00022917"/>
    </source>
</evidence>
<keyword evidence="8" id="KW-0808">Transferase</keyword>
<sequence length="485" mass="53306">MDITKLTAMEIREKVINKELSSKEVVKAHLDRIKEVEEDLNAFITITEEEALKAAKRLDEKISRGEELGILAGIPIGIKDNIVTKDIRTTCGSKMLGNFIPPYDATVIERIKANDGIILGKTNLDEFAGSYSTESSYFGITKNPIDRERVPGGSSGGSAAAVKAYEVALALGSDTGGSNRQPASYCSIIGIKPTYGLVSRYGLVPLSNSLDQVGTFGRNVTDATLLLQAIAGHDEKDPTSMGIKKVDYLSKLKEGIEGMNIALPKEYMNMDMDNRVKGKVMEAVKVFERLGGNVEEVSLPHAEYAWATYYLIVVTEISSNMARYDGIRYGYRTEDYETLNELYIKSRTEGFGEEIKRSILAGTYILSSKEGRKYHEKALRVRALIKKDFDKVFEKFDVILMPTTPNLPFKIGDSVKNPFEMYGSGIFNIPANLAGLCAISVPCGYADGLPVGLQIMGDRFKEINILKAAYAFEKVLSLGGENNGL</sequence>
<dbReference type="EC" id="6.3.5.7" evidence="6"/>
<keyword evidence="9" id="KW-1185">Reference proteome</keyword>
<evidence type="ECO:0000256" key="3">
    <source>
        <dbReference type="ARBA" id="ARBA00022840"/>
    </source>
</evidence>
<dbReference type="Pfam" id="PF01425">
    <property type="entry name" value="Amidase"/>
    <property type="match status" value="1"/>
</dbReference>
<dbReference type="PANTHER" id="PTHR11895:SF151">
    <property type="entry name" value="GLUTAMYL-TRNA(GLN) AMIDOTRANSFERASE SUBUNIT A"/>
    <property type="match status" value="1"/>
</dbReference>
<dbReference type="AlphaFoldDB" id="A0A1H3E9D4"/>
<evidence type="ECO:0000256" key="1">
    <source>
        <dbReference type="ARBA" id="ARBA00022598"/>
    </source>
</evidence>
<reference evidence="8 9" key="1">
    <citation type="submission" date="2016-10" db="EMBL/GenBank/DDBJ databases">
        <authorList>
            <person name="de Groot N.N."/>
        </authorList>
    </citation>
    <scope>NUCLEOTIDE SEQUENCE [LARGE SCALE GENOMIC DNA]</scope>
    <source>
        <strain evidence="8 9">DSM 23310</strain>
    </source>
</reference>
<dbReference type="GO" id="GO:0006412">
    <property type="term" value="P:translation"/>
    <property type="evidence" value="ECO:0007669"/>
    <property type="project" value="UniProtKB-UniRule"/>
</dbReference>
<accession>A0A1H3E9D4</accession>
<feature type="active site" description="Charge relay system" evidence="6">
    <location>
        <position position="154"/>
    </location>
</feature>
<evidence type="ECO:0000313" key="9">
    <source>
        <dbReference type="Proteomes" id="UP000198828"/>
    </source>
</evidence>
<name>A0A1H3E9D4_9FIRM</name>
<protein>
    <recommendedName>
        <fullName evidence="6">Glutamyl-tRNA(Gln) amidotransferase subunit A</fullName>
        <shortName evidence="6">Glu-ADT subunit A</shortName>
        <ecNumber evidence="6">6.3.5.7</ecNumber>
    </recommendedName>
</protein>
<evidence type="ECO:0000256" key="2">
    <source>
        <dbReference type="ARBA" id="ARBA00022741"/>
    </source>
</evidence>
<dbReference type="HAMAP" id="MF_00120">
    <property type="entry name" value="GatA"/>
    <property type="match status" value="1"/>
</dbReference>
<dbReference type="Gene3D" id="3.90.1300.10">
    <property type="entry name" value="Amidase signature (AS) domain"/>
    <property type="match status" value="1"/>
</dbReference>
<dbReference type="SUPFAM" id="SSF75304">
    <property type="entry name" value="Amidase signature (AS) enzymes"/>
    <property type="match status" value="1"/>
</dbReference>
<comment type="function">
    <text evidence="5 6">Allows the formation of correctly charged Gln-tRNA(Gln) through the transamidation of misacylated Glu-tRNA(Gln) in organisms which lack glutaminyl-tRNA synthetase. The reaction takes place in the presence of glutamine and ATP through an activated gamma-phospho-Glu-tRNA(Gln).</text>
</comment>
<dbReference type="GO" id="GO:0005524">
    <property type="term" value="F:ATP binding"/>
    <property type="evidence" value="ECO:0007669"/>
    <property type="project" value="UniProtKB-KW"/>
</dbReference>
<gene>
    <name evidence="6" type="primary">gatA</name>
    <name evidence="8" type="ORF">SAMN05660923_02848</name>
</gene>
<dbReference type="GO" id="GO:0050567">
    <property type="term" value="F:glutaminyl-tRNA synthase (glutamine-hydrolyzing) activity"/>
    <property type="evidence" value="ECO:0007669"/>
    <property type="project" value="UniProtKB-UniRule"/>
</dbReference>
<comment type="similarity">
    <text evidence="6">Belongs to the amidase family. GatA subfamily.</text>
</comment>
<feature type="domain" description="Amidase" evidence="7">
    <location>
        <begin position="24"/>
        <end position="465"/>
    </location>
</feature>
<keyword evidence="1 6" id="KW-0436">Ligase</keyword>
<dbReference type="InterPro" id="IPR000120">
    <property type="entry name" value="Amidase"/>
</dbReference>
<keyword evidence="4 6" id="KW-0648">Protein biosynthesis</keyword>
<dbReference type="Proteomes" id="UP000198828">
    <property type="component" value="Unassembled WGS sequence"/>
</dbReference>
<evidence type="ECO:0000256" key="5">
    <source>
        <dbReference type="ARBA" id="ARBA00025295"/>
    </source>
</evidence>
<keyword evidence="2 6" id="KW-0547">Nucleotide-binding</keyword>
<feature type="active site" description="Acyl-ester intermediate" evidence="6">
    <location>
        <position position="178"/>
    </location>
</feature>
<dbReference type="OrthoDB" id="9811471at2"/>
<dbReference type="InterPro" id="IPR036928">
    <property type="entry name" value="AS_sf"/>
</dbReference>
<evidence type="ECO:0000259" key="7">
    <source>
        <dbReference type="Pfam" id="PF01425"/>
    </source>
</evidence>
<feature type="active site" description="Charge relay system" evidence="6">
    <location>
        <position position="79"/>
    </location>
</feature>
<keyword evidence="3 6" id="KW-0067">ATP-binding</keyword>
<dbReference type="EMBL" id="FNNG01000018">
    <property type="protein sequence ID" value="SDX74499.1"/>
    <property type="molecule type" value="Genomic_DNA"/>
</dbReference>
<dbReference type="InterPro" id="IPR004412">
    <property type="entry name" value="GatA"/>
</dbReference>
<dbReference type="PANTHER" id="PTHR11895">
    <property type="entry name" value="TRANSAMIDASE"/>
    <property type="match status" value="1"/>
</dbReference>
<dbReference type="GO" id="GO:0016740">
    <property type="term" value="F:transferase activity"/>
    <property type="evidence" value="ECO:0007669"/>
    <property type="project" value="UniProtKB-KW"/>
</dbReference>
<comment type="catalytic activity">
    <reaction evidence="6">
        <text>L-glutamyl-tRNA(Gln) + L-glutamine + ATP + H2O = L-glutaminyl-tRNA(Gln) + L-glutamate + ADP + phosphate + H(+)</text>
        <dbReference type="Rhea" id="RHEA:17521"/>
        <dbReference type="Rhea" id="RHEA-COMP:9681"/>
        <dbReference type="Rhea" id="RHEA-COMP:9684"/>
        <dbReference type="ChEBI" id="CHEBI:15377"/>
        <dbReference type="ChEBI" id="CHEBI:15378"/>
        <dbReference type="ChEBI" id="CHEBI:29985"/>
        <dbReference type="ChEBI" id="CHEBI:30616"/>
        <dbReference type="ChEBI" id="CHEBI:43474"/>
        <dbReference type="ChEBI" id="CHEBI:58359"/>
        <dbReference type="ChEBI" id="CHEBI:78520"/>
        <dbReference type="ChEBI" id="CHEBI:78521"/>
        <dbReference type="ChEBI" id="CHEBI:456216"/>
        <dbReference type="EC" id="6.3.5.7"/>
    </reaction>
</comment>